<proteinExistence type="predicted"/>
<reference evidence="1 2" key="1">
    <citation type="submission" date="2016-06" db="EMBL/GenBank/DDBJ databases">
        <title>Evolution of pathogenesis and genome organization in the Tremellales.</title>
        <authorList>
            <person name="Cuomo C."/>
            <person name="Litvintseva A."/>
            <person name="Heitman J."/>
            <person name="Chen Y."/>
            <person name="Sun S."/>
            <person name="Springer D."/>
            <person name="Dromer F."/>
            <person name="Young S."/>
            <person name="Zeng Q."/>
            <person name="Chapman S."/>
            <person name="Gujja S."/>
            <person name="Saif S."/>
            <person name="Birren B."/>
        </authorList>
    </citation>
    <scope>NUCLEOTIDE SEQUENCE [LARGE SCALE GENOMIC DNA]</scope>
    <source>
        <strain evidence="1 2">CBS 6039</strain>
    </source>
</reference>
<dbReference type="OrthoDB" id="10460279at2759"/>
<dbReference type="Proteomes" id="UP000094065">
    <property type="component" value="Unassembled WGS sequence"/>
</dbReference>
<keyword evidence="2" id="KW-1185">Reference proteome</keyword>
<dbReference type="EMBL" id="AWGJ01000005">
    <property type="protein sequence ID" value="ODN79376.1"/>
    <property type="molecule type" value="Genomic_DNA"/>
</dbReference>
<dbReference type="GeneID" id="30154688"/>
<sequence>MSFPFYPEAFALLIATSAEGPPAYRSRQDFAASHRFPPLPVLNTSTYARARGAHAFQHLAAGHTCTPECHVDRRQFRAAMLVSRRPASYESCLSCWSCTGS</sequence>
<organism evidence="1 2">
    <name type="scientific">Cryptococcus amylolentus CBS 6039</name>
    <dbReference type="NCBI Taxonomy" id="1295533"/>
    <lineage>
        <taxon>Eukaryota</taxon>
        <taxon>Fungi</taxon>
        <taxon>Dikarya</taxon>
        <taxon>Basidiomycota</taxon>
        <taxon>Agaricomycotina</taxon>
        <taxon>Tremellomycetes</taxon>
        <taxon>Tremellales</taxon>
        <taxon>Cryptococcaceae</taxon>
        <taxon>Cryptococcus</taxon>
    </lineage>
</organism>
<protein>
    <submittedName>
        <fullName evidence="1">Uncharacterized protein</fullName>
    </submittedName>
</protein>
<dbReference type="RefSeq" id="XP_018994223.1">
    <property type="nucleotide sequence ID" value="XM_019137197.1"/>
</dbReference>
<accession>A0A1E3HUF5</accession>
<evidence type="ECO:0000313" key="1">
    <source>
        <dbReference type="EMBL" id="ODN79376.1"/>
    </source>
</evidence>
<name>A0A1E3HUF5_9TREE</name>
<gene>
    <name evidence="1" type="ORF">L202_03379</name>
</gene>
<comment type="caution">
    <text evidence="1">The sequence shown here is derived from an EMBL/GenBank/DDBJ whole genome shotgun (WGS) entry which is preliminary data.</text>
</comment>
<evidence type="ECO:0000313" key="2">
    <source>
        <dbReference type="Proteomes" id="UP000094065"/>
    </source>
</evidence>
<dbReference type="AlphaFoldDB" id="A0A1E3HUF5"/>